<evidence type="ECO:0000313" key="1">
    <source>
        <dbReference type="EMBL" id="KAB8196344.1"/>
    </source>
</evidence>
<evidence type="ECO:0000313" key="2">
    <source>
        <dbReference type="Proteomes" id="UP000312512"/>
    </source>
</evidence>
<protein>
    <recommendedName>
        <fullName evidence="3">DUF4333 domain-containing protein</fullName>
    </recommendedName>
</protein>
<dbReference type="PROSITE" id="PS51257">
    <property type="entry name" value="PROKAR_LIPOPROTEIN"/>
    <property type="match status" value="1"/>
</dbReference>
<evidence type="ECO:0008006" key="3">
    <source>
        <dbReference type="Google" id="ProtNLM"/>
    </source>
</evidence>
<dbReference type="RefSeq" id="WP_139629304.1">
    <property type="nucleotide sequence ID" value="NZ_VDLX02000002.1"/>
</dbReference>
<dbReference type="EMBL" id="VDLX02000002">
    <property type="protein sequence ID" value="KAB8196344.1"/>
    <property type="molecule type" value="Genomic_DNA"/>
</dbReference>
<sequence>MKRALVLTVAATALVATGCGRGCDLSKPPKPSAVQGKGRPVRIQPSEKLIGVPWAERDAAVPKPADPSPTEQMLYDLQHQTLNMAGALGEIDAGRCDKDIDTKVGFTTRCTVTYEGVEVPWIVEITSMGRGPYSGSFSVDYWYTARPLSVVVTARGVYDRFAWKLGGALEEHEGRCDKIPDVFLAKIGQELSYRCQKIEWSCDNGDFRFSWRDLRIRINDKGHLTFVE</sequence>
<dbReference type="Proteomes" id="UP000312512">
    <property type="component" value="Unassembled WGS sequence"/>
</dbReference>
<comment type="caution">
    <text evidence="1">The sequence shown here is derived from an EMBL/GenBank/DDBJ whole genome shotgun (WGS) entry which is preliminary data.</text>
</comment>
<dbReference type="AlphaFoldDB" id="A0A5C4WSQ4"/>
<name>A0A5C4WSQ4_9ACTN</name>
<accession>A0A5C4WSQ4</accession>
<organism evidence="1 2">
    <name type="scientific">Nonomuraea phyllanthi</name>
    <dbReference type="NCBI Taxonomy" id="2219224"/>
    <lineage>
        <taxon>Bacteria</taxon>
        <taxon>Bacillati</taxon>
        <taxon>Actinomycetota</taxon>
        <taxon>Actinomycetes</taxon>
        <taxon>Streptosporangiales</taxon>
        <taxon>Streptosporangiaceae</taxon>
        <taxon>Nonomuraea</taxon>
    </lineage>
</organism>
<dbReference type="OrthoDB" id="3539849at2"/>
<reference evidence="1 2" key="1">
    <citation type="submission" date="2019-10" db="EMBL/GenBank/DDBJ databases">
        <title>Nonomuraea sp. nov., isolated from Phyllanthus amarus.</title>
        <authorList>
            <person name="Klykleung N."/>
            <person name="Tanasupawat S."/>
        </authorList>
    </citation>
    <scope>NUCLEOTIDE SEQUENCE [LARGE SCALE GENOMIC DNA]</scope>
    <source>
        <strain evidence="1 2">PA1-10</strain>
    </source>
</reference>
<keyword evidence="2" id="KW-1185">Reference proteome</keyword>
<gene>
    <name evidence="1" type="ORF">FH608_006175</name>
</gene>
<proteinExistence type="predicted"/>